<dbReference type="InterPro" id="IPR005790">
    <property type="entry name" value="DNA_polIII_delta"/>
</dbReference>
<accession>X1JP37</accession>
<gene>
    <name evidence="9" type="ORF">S03H2_57686</name>
</gene>
<evidence type="ECO:0000259" key="8">
    <source>
        <dbReference type="Pfam" id="PF21694"/>
    </source>
</evidence>
<dbReference type="GO" id="GO:0003887">
    <property type="term" value="F:DNA-directed DNA polymerase activity"/>
    <property type="evidence" value="ECO:0007669"/>
    <property type="project" value="UniProtKB-KW"/>
</dbReference>
<reference evidence="9" key="1">
    <citation type="journal article" date="2014" name="Front. Microbiol.">
        <title>High frequency of phylogenetically diverse reductive dehalogenase-homologous genes in deep subseafloor sedimentary metagenomes.</title>
        <authorList>
            <person name="Kawai M."/>
            <person name="Futagami T."/>
            <person name="Toyoda A."/>
            <person name="Takaki Y."/>
            <person name="Nishi S."/>
            <person name="Hori S."/>
            <person name="Arai W."/>
            <person name="Tsubouchi T."/>
            <person name="Morono Y."/>
            <person name="Uchiyama I."/>
            <person name="Ito T."/>
            <person name="Fujiyama A."/>
            <person name="Inagaki F."/>
            <person name="Takami H."/>
        </authorList>
    </citation>
    <scope>NUCLEOTIDE SEQUENCE</scope>
    <source>
        <strain evidence="9">Expedition CK06-06</strain>
    </source>
</reference>
<evidence type="ECO:0000313" key="9">
    <source>
        <dbReference type="EMBL" id="GAH83215.1"/>
    </source>
</evidence>
<evidence type="ECO:0000256" key="7">
    <source>
        <dbReference type="ARBA" id="ARBA00049244"/>
    </source>
</evidence>
<sequence>DIKAIVSSAQEANVFAMVDAILDFKAGVAEQLLEQLLNRGASSAYLLVMLSRQVRLIVRAKELRRRRRPEAEIQSKLGLAPFPLRKTLEQAQRYPLERLKEVYHKLLQTDLSIKTGKFEGGLALNLLIAELSPQAR</sequence>
<keyword evidence="2" id="KW-0808">Transferase</keyword>
<comment type="catalytic activity">
    <reaction evidence="7">
        <text>DNA(n) + a 2'-deoxyribonucleoside 5'-triphosphate = DNA(n+1) + diphosphate</text>
        <dbReference type="Rhea" id="RHEA:22508"/>
        <dbReference type="Rhea" id="RHEA-COMP:17339"/>
        <dbReference type="Rhea" id="RHEA-COMP:17340"/>
        <dbReference type="ChEBI" id="CHEBI:33019"/>
        <dbReference type="ChEBI" id="CHEBI:61560"/>
        <dbReference type="ChEBI" id="CHEBI:173112"/>
        <dbReference type="EC" id="2.7.7.7"/>
    </reaction>
</comment>
<dbReference type="EC" id="2.7.7.7" evidence="1"/>
<dbReference type="GO" id="GO:0009360">
    <property type="term" value="C:DNA polymerase III complex"/>
    <property type="evidence" value="ECO:0007669"/>
    <property type="project" value="TreeGrafter"/>
</dbReference>
<dbReference type="NCBIfam" id="TIGR01128">
    <property type="entry name" value="holA"/>
    <property type="match status" value="1"/>
</dbReference>
<protein>
    <recommendedName>
        <fullName evidence="1">DNA-directed DNA polymerase</fullName>
        <ecNumber evidence="1">2.7.7.7</ecNumber>
    </recommendedName>
</protein>
<dbReference type="AlphaFoldDB" id="X1JP37"/>
<dbReference type="SUPFAM" id="SSF48019">
    <property type="entry name" value="post-AAA+ oligomerization domain-like"/>
    <property type="match status" value="1"/>
</dbReference>
<name>X1JP37_9ZZZZ</name>
<dbReference type="GO" id="GO:0006261">
    <property type="term" value="P:DNA-templated DNA replication"/>
    <property type="evidence" value="ECO:0007669"/>
    <property type="project" value="TreeGrafter"/>
</dbReference>
<dbReference type="Pfam" id="PF21694">
    <property type="entry name" value="DNA_pol3_delta_C"/>
    <property type="match status" value="1"/>
</dbReference>
<evidence type="ECO:0000256" key="3">
    <source>
        <dbReference type="ARBA" id="ARBA00022695"/>
    </source>
</evidence>
<evidence type="ECO:0000256" key="5">
    <source>
        <dbReference type="ARBA" id="ARBA00022932"/>
    </source>
</evidence>
<comment type="similarity">
    <text evidence="6">Belongs to the DNA polymerase HolA subunit family.</text>
</comment>
<keyword evidence="5" id="KW-0239">DNA-directed DNA polymerase</keyword>
<organism evidence="9">
    <name type="scientific">marine sediment metagenome</name>
    <dbReference type="NCBI Taxonomy" id="412755"/>
    <lineage>
        <taxon>unclassified sequences</taxon>
        <taxon>metagenomes</taxon>
        <taxon>ecological metagenomes</taxon>
    </lineage>
</organism>
<dbReference type="PANTHER" id="PTHR34388:SF1">
    <property type="entry name" value="DNA POLYMERASE III SUBUNIT DELTA"/>
    <property type="match status" value="1"/>
</dbReference>
<dbReference type="PANTHER" id="PTHR34388">
    <property type="entry name" value="DNA POLYMERASE III SUBUNIT DELTA"/>
    <property type="match status" value="1"/>
</dbReference>
<evidence type="ECO:0000256" key="1">
    <source>
        <dbReference type="ARBA" id="ARBA00012417"/>
    </source>
</evidence>
<comment type="caution">
    <text evidence="9">The sequence shown here is derived from an EMBL/GenBank/DDBJ whole genome shotgun (WGS) entry which is preliminary data.</text>
</comment>
<evidence type="ECO:0000256" key="2">
    <source>
        <dbReference type="ARBA" id="ARBA00022679"/>
    </source>
</evidence>
<dbReference type="EMBL" id="BARU01036988">
    <property type="protein sequence ID" value="GAH83215.1"/>
    <property type="molecule type" value="Genomic_DNA"/>
</dbReference>
<proteinExistence type="inferred from homology"/>
<dbReference type="InterPro" id="IPR048466">
    <property type="entry name" value="DNA_pol3_delta-like_C"/>
</dbReference>
<evidence type="ECO:0000256" key="6">
    <source>
        <dbReference type="ARBA" id="ARBA00034754"/>
    </source>
</evidence>
<feature type="non-terminal residue" evidence="9">
    <location>
        <position position="1"/>
    </location>
</feature>
<keyword evidence="3" id="KW-0548">Nucleotidyltransferase</keyword>
<keyword evidence="4" id="KW-0235">DNA replication</keyword>
<dbReference type="InterPro" id="IPR008921">
    <property type="entry name" value="DNA_pol3_clamp-load_cplx_C"/>
</dbReference>
<evidence type="ECO:0000256" key="4">
    <source>
        <dbReference type="ARBA" id="ARBA00022705"/>
    </source>
</evidence>
<feature type="domain" description="DNA polymerase III delta subunit-like C-terminal" evidence="8">
    <location>
        <begin position="11"/>
        <end position="130"/>
    </location>
</feature>
<dbReference type="GO" id="GO:0003677">
    <property type="term" value="F:DNA binding"/>
    <property type="evidence" value="ECO:0007669"/>
    <property type="project" value="InterPro"/>
</dbReference>
<dbReference type="Gene3D" id="1.20.272.10">
    <property type="match status" value="1"/>
</dbReference>